<keyword evidence="1" id="KW-0732">Signal</keyword>
<feature type="signal peptide" evidence="1">
    <location>
        <begin position="1"/>
        <end position="31"/>
    </location>
</feature>
<feature type="chain" id="PRO_5022823483" evidence="1">
    <location>
        <begin position="32"/>
        <end position="159"/>
    </location>
</feature>
<dbReference type="AlphaFoldDB" id="A0A5C5RRI7"/>
<evidence type="ECO:0000313" key="3">
    <source>
        <dbReference type="Proteomes" id="UP000319792"/>
    </source>
</evidence>
<reference evidence="2 3" key="2">
    <citation type="submission" date="2019-08" db="EMBL/GenBank/DDBJ databases">
        <title>Tsukamurella conjunctivitidis sp. nov., Tsukamurella assacharolytica sp. nov. and Tsukamurella sputae sp. nov. isolated from patients with conjunctivitis, bacteraemia (lymphoma) and respiratory infection (sputum) in Hong Kong.</title>
        <authorList>
            <person name="Fok K.M.N."/>
            <person name="Fong J.Y.H."/>
        </authorList>
    </citation>
    <scope>NUCLEOTIDE SEQUENCE [LARGE SCALE GENOMIC DNA]</scope>
    <source>
        <strain evidence="2 3">HKU70</strain>
    </source>
</reference>
<comment type="caution">
    <text evidence="2">The sequence shown here is derived from an EMBL/GenBank/DDBJ whole genome shotgun (WGS) entry which is preliminary data.</text>
</comment>
<protein>
    <submittedName>
        <fullName evidence="2">Uncharacterized protein</fullName>
    </submittedName>
</protein>
<sequence>MHRRTPAITATLTAAGALAASLGLGAGAAQAAPLAVQQVPAVGTGISGLVVPVKIESRVVAQSTADPGSVRFSAPNGPSQCATTFNKALVRIDWRNPATGRFGSVTIKPCPVGYNPGFGTDASVVTGPGRIVFTQVITGSPESASPGLPATPGSGAVLR</sequence>
<dbReference type="EMBL" id="VIGV01000002">
    <property type="protein sequence ID" value="TWS25138.1"/>
    <property type="molecule type" value="Genomic_DNA"/>
</dbReference>
<dbReference type="RefSeq" id="WP_146432871.1">
    <property type="nucleotide sequence ID" value="NZ_VIGV01000002.1"/>
</dbReference>
<evidence type="ECO:0000256" key="1">
    <source>
        <dbReference type="SAM" id="SignalP"/>
    </source>
</evidence>
<gene>
    <name evidence="2" type="ORF">FK268_07945</name>
</gene>
<dbReference type="Proteomes" id="UP000319792">
    <property type="component" value="Unassembled WGS sequence"/>
</dbReference>
<accession>A0A5C5RRI7</accession>
<evidence type="ECO:0000313" key="2">
    <source>
        <dbReference type="EMBL" id="TWS25138.1"/>
    </source>
</evidence>
<name>A0A5C5RRI7_9ACTN</name>
<proteinExistence type="predicted"/>
<organism evidence="2 3">
    <name type="scientific">Tsukamurella sputi</name>
    <dbReference type="NCBI Taxonomy" id="2591848"/>
    <lineage>
        <taxon>Bacteria</taxon>
        <taxon>Bacillati</taxon>
        <taxon>Actinomycetota</taxon>
        <taxon>Actinomycetes</taxon>
        <taxon>Mycobacteriales</taxon>
        <taxon>Tsukamurellaceae</taxon>
        <taxon>Tsukamurella</taxon>
    </lineage>
</organism>
<reference evidence="2 3" key="1">
    <citation type="submission" date="2019-06" db="EMBL/GenBank/DDBJ databases">
        <authorList>
            <person name="Teng J.L.L."/>
            <person name="Lee H.H."/>
            <person name="Lau S.K.P."/>
            <person name="Woo P.C.Y."/>
        </authorList>
    </citation>
    <scope>NUCLEOTIDE SEQUENCE [LARGE SCALE GENOMIC DNA]</scope>
    <source>
        <strain evidence="2 3">HKU70</strain>
    </source>
</reference>
<keyword evidence="3" id="KW-1185">Reference proteome</keyword>
<dbReference type="OrthoDB" id="4406657at2"/>